<accession>A0A0C9ZA32</accession>
<dbReference type="InterPro" id="IPR002088">
    <property type="entry name" value="Prenyl_trans_a"/>
</dbReference>
<dbReference type="PANTHER" id="PTHR11129:SF1">
    <property type="entry name" value="PROTEIN FARNESYLTRANSFERASE_GERANYLGERANYLTRANSFERASE TYPE-1 SUBUNIT ALPHA"/>
    <property type="match status" value="1"/>
</dbReference>
<evidence type="ECO:0000256" key="3">
    <source>
        <dbReference type="ARBA" id="ARBA00012700"/>
    </source>
</evidence>
<reference evidence="15" key="2">
    <citation type="submission" date="2015-01" db="EMBL/GenBank/DDBJ databases">
        <title>Evolutionary Origins and Diversification of the Mycorrhizal Mutualists.</title>
        <authorList>
            <consortium name="DOE Joint Genome Institute"/>
            <consortium name="Mycorrhizal Genomics Consortium"/>
            <person name="Kohler A."/>
            <person name="Kuo A."/>
            <person name="Nagy L.G."/>
            <person name="Floudas D."/>
            <person name="Copeland A."/>
            <person name="Barry K.W."/>
            <person name="Cichocki N."/>
            <person name="Veneault-Fourrey C."/>
            <person name="LaButti K."/>
            <person name="Lindquist E.A."/>
            <person name="Lipzen A."/>
            <person name="Lundell T."/>
            <person name="Morin E."/>
            <person name="Murat C."/>
            <person name="Riley R."/>
            <person name="Ohm R."/>
            <person name="Sun H."/>
            <person name="Tunlid A."/>
            <person name="Henrissat B."/>
            <person name="Grigoriev I.V."/>
            <person name="Hibbett D.S."/>
            <person name="Martin F."/>
        </authorList>
    </citation>
    <scope>NUCLEOTIDE SEQUENCE [LARGE SCALE GENOMIC DNA]</scope>
    <source>
        <strain evidence="15">441</strain>
    </source>
</reference>
<dbReference type="HOGENOM" id="CLU_026582_1_1_1"/>
<keyword evidence="8" id="KW-0460">Magnesium</keyword>
<dbReference type="GO" id="GO:0005965">
    <property type="term" value="C:protein farnesyltransferase complex"/>
    <property type="evidence" value="ECO:0007669"/>
    <property type="project" value="TreeGrafter"/>
</dbReference>
<evidence type="ECO:0000313" key="15">
    <source>
        <dbReference type="Proteomes" id="UP000054018"/>
    </source>
</evidence>
<comment type="similarity">
    <text evidence="2">Belongs to the protein prenyltransferase subunit alpha family.</text>
</comment>
<dbReference type="EC" id="2.5.1.59" evidence="3"/>
<evidence type="ECO:0000256" key="7">
    <source>
        <dbReference type="ARBA" id="ARBA00022737"/>
    </source>
</evidence>
<evidence type="ECO:0000256" key="4">
    <source>
        <dbReference type="ARBA" id="ARBA00012702"/>
    </source>
</evidence>
<evidence type="ECO:0000256" key="9">
    <source>
        <dbReference type="ARBA" id="ARBA00040965"/>
    </source>
</evidence>
<dbReference type="OrthoDB" id="10255768at2759"/>
<keyword evidence="5" id="KW-0637">Prenyltransferase</keyword>
<evidence type="ECO:0000256" key="12">
    <source>
        <dbReference type="ARBA" id="ARBA00043086"/>
    </source>
</evidence>
<dbReference type="Pfam" id="PF01239">
    <property type="entry name" value="PPTA"/>
    <property type="match status" value="5"/>
</dbReference>
<evidence type="ECO:0000256" key="1">
    <source>
        <dbReference type="ARBA" id="ARBA00001946"/>
    </source>
</evidence>
<keyword evidence="15" id="KW-1185">Reference proteome</keyword>
<dbReference type="AlphaFoldDB" id="A0A0C9ZA32"/>
<dbReference type="Gene3D" id="1.25.40.120">
    <property type="entry name" value="Protein prenylyltransferase"/>
    <property type="match status" value="1"/>
</dbReference>
<evidence type="ECO:0000256" key="6">
    <source>
        <dbReference type="ARBA" id="ARBA00022679"/>
    </source>
</evidence>
<dbReference type="Proteomes" id="UP000054018">
    <property type="component" value="Unassembled WGS sequence"/>
</dbReference>
<keyword evidence="7" id="KW-0677">Repeat</keyword>
<dbReference type="GO" id="GO:0004662">
    <property type="term" value="F:CAAX-protein geranylgeranyltransferase activity"/>
    <property type="evidence" value="ECO:0007669"/>
    <property type="project" value="UniProtKB-EC"/>
</dbReference>
<organism evidence="14 15">
    <name type="scientific">Pisolithus microcarpus 441</name>
    <dbReference type="NCBI Taxonomy" id="765257"/>
    <lineage>
        <taxon>Eukaryota</taxon>
        <taxon>Fungi</taxon>
        <taxon>Dikarya</taxon>
        <taxon>Basidiomycota</taxon>
        <taxon>Agaricomycotina</taxon>
        <taxon>Agaricomycetes</taxon>
        <taxon>Agaricomycetidae</taxon>
        <taxon>Boletales</taxon>
        <taxon>Sclerodermatineae</taxon>
        <taxon>Pisolithaceae</taxon>
        <taxon>Pisolithus</taxon>
    </lineage>
</organism>
<comment type="cofactor">
    <cofactor evidence="1">
        <name>Mg(2+)</name>
        <dbReference type="ChEBI" id="CHEBI:18420"/>
    </cofactor>
</comment>
<proteinExistence type="inferred from homology"/>
<evidence type="ECO:0000256" key="10">
    <source>
        <dbReference type="ARBA" id="ARBA00041392"/>
    </source>
</evidence>
<gene>
    <name evidence="14" type="ORF">PISMIDRAFT_317897</name>
</gene>
<dbReference type="GO" id="GO:0004660">
    <property type="term" value="F:protein farnesyltransferase activity"/>
    <property type="evidence" value="ECO:0007669"/>
    <property type="project" value="UniProtKB-EC"/>
</dbReference>
<evidence type="ECO:0000256" key="11">
    <source>
        <dbReference type="ARBA" id="ARBA00042436"/>
    </source>
</evidence>
<dbReference type="GO" id="GO:0005953">
    <property type="term" value="C:CAAX-protein geranylgeranyltransferase complex"/>
    <property type="evidence" value="ECO:0007669"/>
    <property type="project" value="TreeGrafter"/>
</dbReference>
<protein>
    <recommendedName>
        <fullName evidence="9">Protein farnesyltransferase/geranylgeranyltransferase type-1 subunit alpha</fullName>
        <ecNumber evidence="4">2.5.1.58</ecNumber>
        <ecNumber evidence="3">2.5.1.59</ecNumber>
    </recommendedName>
    <alternativeName>
        <fullName evidence="12">CAAX farnesyltransferase subunit alpha</fullName>
    </alternativeName>
    <alternativeName>
        <fullName evidence="11">FTase-alpha</fullName>
    </alternativeName>
    <alternativeName>
        <fullName evidence="10">Ras proteins prenyltransferase subunit alpha</fullName>
    </alternativeName>
    <alternativeName>
        <fullName evidence="13">Type I protein geranyl-geranyltransferase subunit alpha</fullName>
    </alternativeName>
</protein>
<keyword evidence="6" id="KW-0808">Transferase</keyword>
<evidence type="ECO:0000313" key="14">
    <source>
        <dbReference type="EMBL" id="KIK26056.1"/>
    </source>
</evidence>
<dbReference type="EC" id="2.5.1.58" evidence="4"/>
<dbReference type="PANTHER" id="PTHR11129">
    <property type="entry name" value="PROTEIN FARNESYLTRANSFERASE ALPHA SUBUNIT/RAB GERANYLGERANYL TRANSFERASE ALPHA SUBUNIT"/>
    <property type="match status" value="1"/>
</dbReference>
<evidence type="ECO:0000256" key="5">
    <source>
        <dbReference type="ARBA" id="ARBA00022602"/>
    </source>
</evidence>
<sequence>MANVQNQSVFYAERPEWEDVIPLPQYESVKPLAPIFYTPEYKDATDYFRGIVRMGEKSPRVLDLTENIIRQNPAHYSAWQYRYKTLMALGVPLEEELRLMDELAVKYLKTYQVWHHRRLLVQQTRNPAPELAFIAGCLQEDAKNYHTWSYRQWLLAHFNDEALWANELDFVDGMLDIDVRNNSAWHHRFFVVFQSGVRKGEEDRSEVLHRELTYVKMKISVVPNNMSAWNYLRGILDHSKTPYSTLASFVAPYCEAEPTRPDDSSKDIVDLEDPFPSQDAHLPCAAAIEFMADVHESLGGDNLKVATELWSSLASTHDAFRKKYWEYRIREAQSRAH</sequence>
<evidence type="ECO:0000256" key="2">
    <source>
        <dbReference type="ARBA" id="ARBA00006734"/>
    </source>
</evidence>
<dbReference type="EMBL" id="KN833704">
    <property type="protein sequence ID" value="KIK26056.1"/>
    <property type="molecule type" value="Genomic_DNA"/>
</dbReference>
<dbReference type="PROSITE" id="PS51147">
    <property type="entry name" value="PFTA"/>
    <property type="match status" value="5"/>
</dbReference>
<dbReference type="STRING" id="765257.A0A0C9ZA32"/>
<evidence type="ECO:0000256" key="13">
    <source>
        <dbReference type="ARBA" id="ARBA00043219"/>
    </source>
</evidence>
<evidence type="ECO:0000256" key="8">
    <source>
        <dbReference type="ARBA" id="ARBA00022842"/>
    </source>
</evidence>
<name>A0A0C9ZA32_9AGAM</name>
<reference evidence="14 15" key="1">
    <citation type="submission" date="2014-04" db="EMBL/GenBank/DDBJ databases">
        <authorList>
            <consortium name="DOE Joint Genome Institute"/>
            <person name="Kuo A."/>
            <person name="Kohler A."/>
            <person name="Costa M.D."/>
            <person name="Nagy L.G."/>
            <person name="Floudas D."/>
            <person name="Copeland A."/>
            <person name="Barry K.W."/>
            <person name="Cichocki N."/>
            <person name="Veneault-Fourrey C."/>
            <person name="LaButti K."/>
            <person name="Lindquist E.A."/>
            <person name="Lipzen A."/>
            <person name="Lundell T."/>
            <person name="Morin E."/>
            <person name="Murat C."/>
            <person name="Sun H."/>
            <person name="Tunlid A."/>
            <person name="Henrissat B."/>
            <person name="Grigoriev I.V."/>
            <person name="Hibbett D.S."/>
            <person name="Martin F."/>
            <person name="Nordberg H.P."/>
            <person name="Cantor M.N."/>
            <person name="Hua S.X."/>
        </authorList>
    </citation>
    <scope>NUCLEOTIDE SEQUENCE [LARGE SCALE GENOMIC DNA]</scope>
    <source>
        <strain evidence="14 15">441</strain>
    </source>
</reference>
<dbReference type="SUPFAM" id="SSF48439">
    <property type="entry name" value="Protein prenylyltransferase"/>
    <property type="match status" value="1"/>
</dbReference>